<dbReference type="InterPro" id="IPR015943">
    <property type="entry name" value="WD40/YVTN_repeat-like_dom_sf"/>
</dbReference>
<dbReference type="GO" id="GO:0010411">
    <property type="term" value="P:xyloglucan metabolic process"/>
    <property type="evidence" value="ECO:0007669"/>
    <property type="project" value="TreeGrafter"/>
</dbReference>
<dbReference type="Proteomes" id="UP000503222">
    <property type="component" value="Chromosome"/>
</dbReference>
<proteinExistence type="predicted"/>
<dbReference type="CDD" id="cd15482">
    <property type="entry name" value="Sialidase_non-viral"/>
    <property type="match status" value="2"/>
</dbReference>
<dbReference type="Gene3D" id="2.130.10.10">
    <property type="entry name" value="YVTN repeat-like/Quinoprotein amine dehydrogenase"/>
    <property type="match status" value="2"/>
</dbReference>
<dbReference type="EMBL" id="CP049869">
    <property type="protein sequence ID" value="QIK79127.1"/>
    <property type="molecule type" value="Genomic_DNA"/>
</dbReference>
<evidence type="ECO:0000313" key="1">
    <source>
        <dbReference type="EMBL" id="QIK79127.1"/>
    </source>
</evidence>
<accession>A0A6G7YQW8</accession>
<evidence type="ECO:0008006" key="3">
    <source>
        <dbReference type="Google" id="ProtNLM"/>
    </source>
</evidence>
<name>A0A6G7YQW8_9SPHN</name>
<reference evidence="1 2" key="1">
    <citation type="submission" date="2020-03" db="EMBL/GenBank/DDBJ databases">
        <title>Sphingomonas sp. nov., isolated from fish.</title>
        <authorList>
            <person name="Hyun D.-W."/>
            <person name="Bae J.-W."/>
        </authorList>
    </citation>
    <scope>NUCLEOTIDE SEQUENCE [LARGE SCALE GENOMIC DNA]</scope>
    <source>
        <strain evidence="1 2">HDW15B</strain>
    </source>
</reference>
<dbReference type="InterPro" id="IPR052025">
    <property type="entry name" value="Xyloglucanase_GH74"/>
</dbReference>
<evidence type="ECO:0000313" key="2">
    <source>
        <dbReference type="Proteomes" id="UP000503222"/>
    </source>
</evidence>
<sequence length="655" mass="70045">MPKDDHLVSTGNATGVYAIRVAPSDARRVYMVAPAFNGSASWIYRSDDRGEHWSRTNFRPQEMSVQSAGRTLGPKMAISPENPNVVFVGDSAGRIYRTVNGGETWEVARGVPVGSEPAIAFVKNDFGPIGLVVSTGTNGTYWSDDLGENWTSLVGGPASIARLYASNGVLFATDRENNSPYNAWKLTQSQWRRLNIKAPGRRNSWHSIAISPINPDVVVLGAAAGNIAFSEDGGATWNDYYMNAPSRIAKDVPWLAKTNESWMTNGNMLFDPMQPDGLLFAEGIGIWRTIPSRSSAQPVWHSQTRGIEELIVNDLVVPPGGTPIVAVQDRGVFTITNPGCFPESHGPAYDVPIRHGWAVDYAAGNPRFIALIANGGANDRSGYSTDGGQSWQPFVSSAPAKAPGHLGGSIAVSTDKNFVWAPSNNGRPFYTRDGGRSWQIAEFPADTSSTGALGWTFSMYQNRHVFAADRVKIGTFYAYNYGPSANKRAAGIYRSGDGGATWTKVSKGFGIPGSIGTSARLMAVPGMAGHLLFAAGTTGLTDKHPYGFALQASRDGGVTWRALGRTQEVWAAGFGRAAAGRSYPTIFIAGFANGDLKPGIFCSVNEGLSWTRLTEAPFGNPDGIRAISGDMQKTGRVYFGFSGSGAGYGVFQACQ</sequence>
<dbReference type="Pfam" id="PF02012">
    <property type="entry name" value="BNR"/>
    <property type="match status" value="1"/>
</dbReference>
<gene>
    <name evidence="1" type="ORF">G7077_09685</name>
</gene>
<keyword evidence="2" id="KW-1185">Reference proteome</keyword>
<organism evidence="1 2">
    <name type="scientific">Sphingomonas piscis</name>
    <dbReference type="NCBI Taxonomy" id="2714943"/>
    <lineage>
        <taxon>Bacteria</taxon>
        <taxon>Pseudomonadati</taxon>
        <taxon>Pseudomonadota</taxon>
        <taxon>Alphaproteobacteria</taxon>
        <taxon>Sphingomonadales</taxon>
        <taxon>Sphingomonadaceae</taxon>
        <taxon>Sphingomonas</taxon>
    </lineage>
</organism>
<protein>
    <recommendedName>
        <fullName evidence="3">Sortilin N-terminal domain-containing protein</fullName>
    </recommendedName>
</protein>
<dbReference type="KEGG" id="spii:G7077_09685"/>
<dbReference type="PANTHER" id="PTHR43739">
    <property type="entry name" value="XYLOGLUCANASE (EUROFUNG)"/>
    <property type="match status" value="1"/>
</dbReference>
<dbReference type="RefSeq" id="WP_166411518.1">
    <property type="nucleotide sequence ID" value="NZ_CP049869.1"/>
</dbReference>
<dbReference type="AlphaFoldDB" id="A0A6G7YQW8"/>
<dbReference type="InterPro" id="IPR002860">
    <property type="entry name" value="BNR_rpt"/>
</dbReference>
<dbReference type="PANTHER" id="PTHR43739:SF5">
    <property type="entry name" value="EXO-ALPHA-SIALIDASE"/>
    <property type="match status" value="1"/>
</dbReference>
<dbReference type="SUPFAM" id="SSF110296">
    <property type="entry name" value="Oligoxyloglucan reducing end-specific cellobiohydrolase"/>
    <property type="match status" value="2"/>
</dbReference>